<dbReference type="PANTHER" id="PTHR45875:SF1">
    <property type="entry name" value="METHYLTRANSFERASE N6AMT1"/>
    <property type="match status" value="1"/>
</dbReference>
<dbReference type="PROSITE" id="PS00092">
    <property type="entry name" value="N6_MTASE"/>
    <property type="match status" value="1"/>
</dbReference>
<reference evidence="7 8" key="1">
    <citation type="submission" date="2020-07" db="EMBL/GenBank/DDBJ databases">
        <title>Streptomyces isolated from Indian soil.</title>
        <authorList>
            <person name="Mandal S."/>
            <person name="Maiti P.K."/>
        </authorList>
    </citation>
    <scope>NUCLEOTIDE SEQUENCE [LARGE SCALE GENOMIC DNA]</scope>
    <source>
        <strain evidence="7 8">PSKA28</strain>
    </source>
</reference>
<dbReference type="Pfam" id="PF05175">
    <property type="entry name" value="MTS"/>
    <property type="match status" value="1"/>
</dbReference>
<feature type="domain" description="Methyltransferase small" evidence="6">
    <location>
        <begin position="15"/>
        <end position="116"/>
    </location>
</feature>
<feature type="compositionally biased region" description="Pro residues" evidence="5">
    <location>
        <begin position="115"/>
        <end position="124"/>
    </location>
</feature>
<gene>
    <name evidence="7" type="ORF">H1D24_17050</name>
</gene>
<dbReference type="GO" id="GO:0008757">
    <property type="term" value="F:S-adenosylmethionine-dependent methyltransferase activity"/>
    <property type="evidence" value="ECO:0007669"/>
    <property type="project" value="TreeGrafter"/>
</dbReference>
<dbReference type="GO" id="GO:0008170">
    <property type="term" value="F:N-methyltransferase activity"/>
    <property type="evidence" value="ECO:0007669"/>
    <property type="project" value="UniProtKB-ARBA"/>
</dbReference>
<proteinExistence type="inferred from homology"/>
<dbReference type="SUPFAM" id="SSF53335">
    <property type="entry name" value="S-adenosyl-L-methionine-dependent methyltransferases"/>
    <property type="match status" value="1"/>
</dbReference>
<keyword evidence="3 7" id="KW-0808">Transferase</keyword>
<keyword evidence="4" id="KW-0949">S-adenosyl-L-methionine</keyword>
<dbReference type="GO" id="GO:0035657">
    <property type="term" value="C:eRF1 methyltransferase complex"/>
    <property type="evidence" value="ECO:0007669"/>
    <property type="project" value="TreeGrafter"/>
</dbReference>
<accession>A0A7W0I9L1</accession>
<evidence type="ECO:0000256" key="5">
    <source>
        <dbReference type="SAM" id="MobiDB-lite"/>
    </source>
</evidence>
<evidence type="ECO:0000256" key="2">
    <source>
        <dbReference type="ARBA" id="ARBA00022603"/>
    </source>
</evidence>
<evidence type="ECO:0000259" key="6">
    <source>
        <dbReference type="Pfam" id="PF05175"/>
    </source>
</evidence>
<name>A0A7W0I9L1_9ACTN</name>
<dbReference type="Proteomes" id="UP000545761">
    <property type="component" value="Unassembled WGS sequence"/>
</dbReference>
<organism evidence="7 8">
    <name type="scientific">Streptomyces himalayensis subsp. himalayensis</name>
    <dbReference type="NCBI Taxonomy" id="2756131"/>
    <lineage>
        <taxon>Bacteria</taxon>
        <taxon>Bacillati</taxon>
        <taxon>Actinomycetota</taxon>
        <taxon>Actinomycetes</taxon>
        <taxon>Kitasatosporales</taxon>
        <taxon>Streptomycetaceae</taxon>
        <taxon>Streptomyces</taxon>
        <taxon>Streptomyces himalayensis</taxon>
    </lineage>
</organism>
<dbReference type="GO" id="GO:0008276">
    <property type="term" value="F:protein methyltransferase activity"/>
    <property type="evidence" value="ECO:0007669"/>
    <property type="project" value="TreeGrafter"/>
</dbReference>
<evidence type="ECO:0000313" key="8">
    <source>
        <dbReference type="Proteomes" id="UP000545761"/>
    </source>
</evidence>
<dbReference type="PANTHER" id="PTHR45875">
    <property type="entry name" value="METHYLTRANSFERASE N6AMT1"/>
    <property type="match status" value="1"/>
</dbReference>
<protein>
    <submittedName>
        <fullName evidence="7">Methyltransferase</fullName>
    </submittedName>
</protein>
<dbReference type="Gene3D" id="3.40.50.150">
    <property type="entry name" value="Vaccinia Virus protein VP39"/>
    <property type="match status" value="1"/>
</dbReference>
<dbReference type="GO" id="GO:0003676">
    <property type="term" value="F:nucleic acid binding"/>
    <property type="evidence" value="ECO:0007669"/>
    <property type="project" value="InterPro"/>
</dbReference>
<dbReference type="InterPro" id="IPR004557">
    <property type="entry name" value="PrmC-related"/>
</dbReference>
<comment type="caution">
    <text evidence="7">The sequence shown here is derived from an EMBL/GenBank/DDBJ whole genome shotgun (WGS) entry which is preliminary data.</text>
</comment>
<dbReference type="RefSeq" id="WP_181658428.1">
    <property type="nucleotide sequence ID" value="NZ_JACEHE010000009.1"/>
</dbReference>
<comment type="similarity">
    <text evidence="1">Belongs to the eukaryotic/archaeal PrmC-related family.</text>
</comment>
<keyword evidence="2 7" id="KW-0489">Methyltransferase</keyword>
<evidence type="ECO:0000256" key="3">
    <source>
        <dbReference type="ARBA" id="ARBA00022679"/>
    </source>
</evidence>
<evidence type="ECO:0000313" key="7">
    <source>
        <dbReference type="EMBL" id="MBA2947465.1"/>
    </source>
</evidence>
<dbReference type="GO" id="GO:0032259">
    <property type="term" value="P:methylation"/>
    <property type="evidence" value="ECO:0007669"/>
    <property type="project" value="UniProtKB-KW"/>
</dbReference>
<dbReference type="EMBL" id="JACEHE010000009">
    <property type="protein sequence ID" value="MBA2947465.1"/>
    <property type="molecule type" value="Genomic_DNA"/>
</dbReference>
<sequence>MTTAAAVRLPGMDHVLTLPGVYTPQYDTYLLAESLRREAVGAGTDVLDVGTGSGALALYAARLGARVTATDIARRAVLTARLNALLAGRHIAVHRGDLLEPVHGRSYDIVLSNPPYVPTPPGSPPRNRAARSWDAGPDGRAFVDRICDTAPSLLRPDGVLLLVHSALCGTEATLKRLADAGLWATVTDRAFVPFGPVVRSRLSWLRSRGLLDPNDEQEELVVVRAEHI</sequence>
<feature type="region of interest" description="Disordered" evidence="5">
    <location>
        <begin position="114"/>
        <end position="134"/>
    </location>
</feature>
<evidence type="ECO:0000256" key="1">
    <source>
        <dbReference type="ARBA" id="ARBA00006149"/>
    </source>
</evidence>
<dbReference type="InterPro" id="IPR029063">
    <property type="entry name" value="SAM-dependent_MTases_sf"/>
</dbReference>
<dbReference type="InterPro" id="IPR007848">
    <property type="entry name" value="Small_mtfrase_dom"/>
</dbReference>
<dbReference type="AlphaFoldDB" id="A0A7W0I9L1"/>
<dbReference type="InterPro" id="IPR002052">
    <property type="entry name" value="DNA_methylase_N6_adenine_CS"/>
</dbReference>
<dbReference type="InterPro" id="IPR052190">
    <property type="entry name" value="Euk-Arch_PrmC-MTase"/>
</dbReference>
<evidence type="ECO:0000256" key="4">
    <source>
        <dbReference type="ARBA" id="ARBA00022691"/>
    </source>
</evidence>
<dbReference type="NCBIfam" id="TIGR00537">
    <property type="entry name" value="hemK_rel_arch"/>
    <property type="match status" value="1"/>
</dbReference>
<dbReference type="CDD" id="cd02440">
    <property type="entry name" value="AdoMet_MTases"/>
    <property type="match status" value="1"/>
</dbReference>